<evidence type="ECO:0000256" key="2">
    <source>
        <dbReference type="ARBA" id="ARBA00023015"/>
    </source>
</evidence>
<keyword evidence="9" id="KW-1185">Reference proteome</keyword>
<dbReference type="Pfam" id="PF20239">
    <property type="entry name" value="DUF6596"/>
    <property type="match status" value="1"/>
</dbReference>
<protein>
    <submittedName>
        <fullName evidence="8">RNA polymerase sigma factor</fullName>
    </submittedName>
</protein>
<dbReference type="PANTHER" id="PTHR47756:SF2">
    <property type="entry name" value="BLL6612 PROTEIN"/>
    <property type="match status" value="1"/>
</dbReference>
<feature type="domain" description="RNA polymerase sigma-70 region 2" evidence="5">
    <location>
        <begin position="12"/>
        <end position="71"/>
    </location>
</feature>
<evidence type="ECO:0000259" key="7">
    <source>
        <dbReference type="Pfam" id="PF20239"/>
    </source>
</evidence>
<gene>
    <name evidence="8" type="ORF">FVP33_12905</name>
</gene>
<dbReference type="InterPro" id="IPR013324">
    <property type="entry name" value="RNA_pol_sigma_r3/r4-like"/>
</dbReference>
<dbReference type="GO" id="GO:0006352">
    <property type="term" value="P:DNA-templated transcription initiation"/>
    <property type="evidence" value="ECO:0007669"/>
    <property type="project" value="InterPro"/>
</dbReference>
<dbReference type="RefSeq" id="WP_147784061.1">
    <property type="nucleotide sequence ID" value="NZ_VRMG01000008.1"/>
</dbReference>
<dbReference type="GO" id="GO:0016987">
    <property type="term" value="F:sigma factor activity"/>
    <property type="evidence" value="ECO:0007669"/>
    <property type="project" value="UniProtKB-KW"/>
</dbReference>
<dbReference type="AlphaFoldDB" id="A0A5C8UNY5"/>
<keyword evidence="3" id="KW-0731">Sigma factor</keyword>
<dbReference type="GO" id="GO:0003677">
    <property type="term" value="F:DNA binding"/>
    <property type="evidence" value="ECO:0007669"/>
    <property type="project" value="InterPro"/>
</dbReference>
<evidence type="ECO:0000313" key="8">
    <source>
        <dbReference type="EMBL" id="TXN30018.1"/>
    </source>
</evidence>
<organism evidence="8 9">
    <name type="scientific">Lacisediminihabitans profunda</name>
    <dbReference type="NCBI Taxonomy" id="2594790"/>
    <lineage>
        <taxon>Bacteria</taxon>
        <taxon>Bacillati</taxon>
        <taxon>Actinomycetota</taxon>
        <taxon>Actinomycetes</taxon>
        <taxon>Micrococcales</taxon>
        <taxon>Microbacteriaceae</taxon>
        <taxon>Lacisediminihabitans</taxon>
    </lineage>
</organism>
<proteinExistence type="inferred from homology"/>
<dbReference type="InterPro" id="IPR036388">
    <property type="entry name" value="WH-like_DNA-bd_sf"/>
</dbReference>
<dbReference type="Gene3D" id="1.10.10.10">
    <property type="entry name" value="Winged helix-like DNA-binding domain superfamily/Winged helix DNA-binding domain"/>
    <property type="match status" value="1"/>
</dbReference>
<accession>A0A5C8UNY5</accession>
<dbReference type="InterPro" id="IPR046531">
    <property type="entry name" value="DUF6596"/>
</dbReference>
<name>A0A5C8UNY5_9MICO</name>
<dbReference type="SUPFAM" id="SSF88659">
    <property type="entry name" value="Sigma3 and sigma4 domains of RNA polymerase sigma factors"/>
    <property type="match status" value="1"/>
</dbReference>
<evidence type="ECO:0000313" key="9">
    <source>
        <dbReference type="Proteomes" id="UP000321379"/>
    </source>
</evidence>
<dbReference type="InterPro" id="IPR013325">
    <property type="entry name" value="RNA_pol_sigma_r2"/>
</dbReference>
<dbReference type="Pfam" id="PF08281">
    <property type="entry name" value="Sigma70_r4_2"/>
    <property type="match status" value="1"/>
</dbReference>
<evidence type="ECO:0000259" key="6">
    <source>
        <dbReference type="Pfam" id="PF08281"/>
    </source>
</evidence>
<reference evidence="8 9" key="1">
    <citation type="submission" date="2019-08" db="EMBL/GenBank/DDBJ databases">
        <title>Bacterial whole genome sequence for Glaciihabitans sp. CHu50b-6-2.</title>
        <authorList>
            <person name="Jin L."/>
        </authorList>
    </citation>
    <scope>NUCLEOTIDE SEQUENCE [LARGE SCALE GENOMIC DNA]</scope>
    <source>
        <strain evidence="8 9">CHu50b-6-2</strain>
    </source>
</reference>
<dbReference type="Proteomes" id="UP000321379">
    <property type="component" value="Unassembled WGS sequence"/>
</dbReference>
<sequence>MSLEAAFAEEWPRVVGATLRAYGSVDLAEESAQEAFVRVAERLAAGERIDNIGAWATTAARRIAVDTLRHDRVLRSKLPLLLEPQGTDDPAETEAVPVDDRLGLIFVACDPLLSPEQQIALALRIVCGVPTVDIAAFFGSQEATVAARLTRAKQAIARSGERFAWPDARDRAARLDQALTTTYGVYTLGHTAAAGDALTDERLAHLALMLARSIAAEYPDDTEVLGLLALIELGEARGVARTTADGMPLTLAEVDRSAWGRRRIRHGLDLAARALPGGGRFALQAGIAGLHSAAPSWEETDWGAIATLYHGLTRVWPAPIARLGGIIARSHLGERELDRAADELRALRGTGSSDIDRRVSAALADVEERRGAVPEALAALADASAGERNLAVLRYYERAGERLRRRAVSDR</sequence>
<evidence type="ECO:0000256" key="3">
    <source>
        <dbReference type="ARBA" id="ARBA00023082"/>
    </source>
</evidence>
<comment type="caution">
    <text evidence="8">The sequence shown here is derived from an EMBL/GenBank/DDBJ whole genome shotgun (WGS) entry which is preliminary data.</text>
</comment>
<dbReference type="EMBL" id="VRMG01000008">
    <property type="protein sequence ID" value="TXN30018.1"/>
    <property type="molecule type" value="Genomic_DNA"/>
</dbReference>
<dbReference type="SUPFAM" id="SSF88946">
    <property type="entry name" value="Sigma2 domain of RNA polymerase sigma factors"/>
    <property type="match status" value="1"/>
</dbReference>
<feature type="domain" description="DUF6596" evidence="7">
    <location>
        <begin position="174"/>
        <end position="274"/>
    </location>
</feature>
<dbReference type="InterPro" id="IPR013249">
    <property type="entry name" value="RNA_pol_sigma70_r4_t2"/>
</dbReference>
<evidence type="ECO:0000259" key="5">
    <source>
        <dbReference type="Pfam" id="PF04542"/>
    </source>
</evidence>
<keyword evidence="2" id="KW-0805">Transcription regulation</keyword>
<dbReference type="PANTHER" id="PTHR47756">
    <property type="entry name" value="BLL6612 PROTEIN-RELATED"/>
    <property type="match status" value="1"/>
</dbReference>
<dbReference type="Gene3D" id="1.10.1740.10">
    <property type="match status" value="1"/>
</dbReference>
<dbReference type="InterPro" id="IPR007627">
    <property type="entry name" value="RNA_pol_sigma70_r2"/>
</dbReference>
<feature type="domain" description="RNA polymerase sigma factor 70 region 4 type 2" evidence="6">
    <location>
        <begin position="113"/>
        <end position="155"/>
    </location>
</feature>
<keyword evidence="4" id="KW-0804">Transcription</keyword>
<evidence type="ECO:0000256" key="1">
    <source>
        <dbReference type="ARBA" id="ARBA00010641"/>
    </source>
</evidence>
<evidence type="ECO:0000256" key="4">
    <source>
        <dbReference type="ARBA" id="ARBA00023163"/>
    </source>
</evidence>
<comment type="similarity">
    <text evidence="1">Belongs to the sigma-70 factor family. ECF subfamily.</text>
</comment>
<dbReference type="Pfam" id="PF04542">
    <property type="entry name" value="Sigma70_r2"/>
    <property type="match status" value="1"/>
</dbReference>